<dbReference type="SMART" id="SM00028">
    <property type="entry name" value="TPR"/>
    <property type="match status" value="2"/>
</dbReference>
<dbReference type="EMBL" id="CP019605">
    <property type="protein sequence ID" value="AQP43816.1"/>
    <property type="molecule type" value="Genomic_DNA"/>
</dbReference>
<keyword evidence="2" id="KW-0472">Membrane</keyword>
<gene>
    <name evidence="3" type="ORF">RPIT_02435</name>
</gene>
<dbReference type="RefSeq" id="WP_077340261.1">
    <property type="nucleotide sequence ID" value="NZ_CP019605.1"/>
</dbReference>
<feature type="region of interest" description="Disordered" evidence="1">
    <location>
        <begin position="1"/>
        <end position="28"/>
    </location>
</feature>
<keyword evidence="2" id="KW-0812">Transmembrane</keyword>
<accession>A0A1Q2CCI8</accession>
<dbReference type="Pfam" id="PF14559">
    <property type="entry name" value="TPR_19"/>
    <property type="match status" value="1"/>
</dbReference>
<dbReference type="KEGG" id="tfl:RPIT_02435"/>
<evidence type="ECO:0000256" key="1">
    <source>
        <dbReference type="SAM" id="MobiDB-lite"/>
    </source>
</evidence>
<evidence type="ECO:0000256" key="2">
    <source>
        <dbReference type="SAM" id="Phobius"/>
    </source>
</evidence>
<dbReference type="AlphaFoldDB" id="A0A1Q2CCI8"/>
<dbReference type="SUPFAM" id="SSF48452">
    <property type="entry name" value="TPR-like"/>
    <property type="match status" value="1"/>
</dbReference>
<feature type="transmembrane region" description="Helical" evidence="2">
    <location>
        <begin position="112"/>
        <end position="129"/>
    </location>
</feature>
<evidence type="ECO:0000313" key="3">
    <source>
        <dbReference type="EMBL" id="AQP43816.1"/>
    </source>
</evidence>
<dbReference type="STRING" id="1610493.RPIT_02435"/>
<evidence type="ECO:0000313" key="4">
    <source>
        <dbReference type="Proteomes" id="UP000188324"/>
    </source>
</evidence>
<dbReference type="InterPro" id="IPR011990">
    <property type="entry name" value="TPR-like_helical_dom_sf"/>
</dbReference>
<reference evidence="3 4" key="1">
    <citation type="journal article" date="2016" name="Int. J. Syst. Evol. Microbiol.">
        <title>Tessaracoccus flavus sp. nov., isolated from the drainage system of a lindane-producing factory.</title>
        <authorList>
            <person name="Kumari R."/>
            <person name="Singh P."/>
            <person name="Schumann P."/>
            <person name="Lal R."/>
        </authorList>
    </citation>
    <scope>NUCLEOTIDE SEQUENCE [LARGE SCALE GENOMIC DNA]</scope>
    <source>
        <strain evidence="3 4">RP1T</strain>
    </source>
</reference>
<keyword evidence="4" id="KW-1185">Reference proteome</keyword>
<sequence>METDDGMRFGASDQVGGPVPSAAPNDNDAEILHFLESAPPSVRDWAAARAAEIRAAAGPAPAPARPAADDPADLALAELGEHDDEPRRRPLVHTPRDKEPTYVAPQRRSSPLVPLVGLLVVVALVYGIFQLGRPQETADPGMNTAAPANAADTTSRMAELEEMLAEAPDDVAVNLELGVLKFNAGDIPRAEELWTKVTDVDPRNPQAWFNLGFVHLAQDPPDVEGARADWEQVLEVAPESDLAATVESHLAALEAPSAAPSPSQTQE</sequence>
<feature type="region of interest" description="Disordered" evidence="1">
    <location>
        <begin position="79"/>
        <end position="105"/>
    </location>
</feature>
<feature type="compositionally biased region" description="Basic and acidic residues" evidence="1">
    <location>
        <begin position="84"/>
        <end position="100"/>
    </location>
</feature>
<dbReference type="InterPro" id="IPR019734">
    <property type="entry name" value="TPR_rpt"/>
</dbReference>
<protein>
    <submittedName>
        <fullName evidence="3">Uncharacterized protein</fullName>
    </submittedName>
</protein>
<organism evidence="3 4">
    <name type="scientific">Tessaracoccus flavus</name>
    <dbReference type="NCBI Taxonomy" id="1610493"/>
    <lineage>
        <taxon>Bacteria</taxon>
        <taxon>Bacillati</taxon>
        <taxon>Actinomycetota</taxon>
        <taxon>Actinomycetes</taxon>
        <taxon>Propionibacteriales</taxon>
        <taxon>Propionibacteriaceae</taxon>
        <taxon>Tessaracoccus</taxon>
    </lineage>
</organism>
<dbReference type="Proteomes" id="UP000188324">
    <property type="component" value="Chromosome"/>
</dbReference>
<dbReference type="PROSITE" id="PS50005">
    <property type="entry name" value="TPR"/>
    <property type="match status" value="1"/>
</dbReference>
<name>A0A1Q2CCI8_9ACTN</name>
<keyword evidence="2" id="KW-1133">Transmembrane helix</keyword>
<proteinExistence type="predicted"/>
<dbReference type="Gene3D" id="1.25.40.10">
    <property type="entry name" value="Tetratricopeptide repeat domain"/>
    <property type="match status" value="1"/>
</dbReference>